<comment type="caution">
    <text evidence="2">The sequence shown here is derived from an EMBL/GenBank/DDBJ whole genome shotgun (WGS) entry which is preliminary data.</text>
</comment>
<reference evidence="2 3" key="1">
    <citation type="submission" date="2023-12" db="EMBL/GenBank/DDBJ databases">
        <title>A high-quality genome assembly for Dillenia turbinata (Dilleniales).</title>
        <authorList>
            <person name="Chanderbali A."/>
        </authorList>
    </citation>
    <scope>NUCLEOTIDE SEQUENCE [LARGE SCALE GENOMIC DNA]</scope>
    <source>
        <strain evidence="2">LSX21</strain>
        <tissue evidence="2">Leaf</tissue>
    </source>
</reference>
<organism evidence="2 3">
    <name type="scientific">Dillenia turbinata</name>
    <dbReference type="NCBI Taxonomy" id="194707"/>
    <lineage>
        <taxon>Eukaryota</taxon>
        <taxon>Viridiplantae</taxon>
        <taxon>Streptophyta</taxon>
        <taxon>Embryophyta</taxon>
        <taxon>Tracheophyta</taxon>
        <taxon>Spermatophyta</taxon>
        <taxon>Magnoliopsida</taxon>
        <taxon>eudicotyledons</taxon>
        <taxon>Gunneridae</taxon>
        <taxon>Pentapetalae</taxon>
        <taxon>Dilleniales</taxon>
        <taxon>Dilleniaceae</taxon>
        <taxon>Dillenia</taxon>
    </lineage>
</organism>
<evidence type="ECO:0000256" key="1">
    <source>
        <dbReference type="SAM" id="MobiDB-lite"/>
    </source>
</evidence>
<dbReference type="EMBL" id="JBAMMX010000003">
    <property type="protein sequence ID" value="KAK6944676.1"/>
    <property type="molecule type" value="Genomic_DNA"/>
</dbReference>
<name>A0AAN8W9Y7_9MAGN</name>
<evidence type="ECO:0000313" key="3">
    <source>
        <dbReference type="Proteomes" id="UP001370490"/>
    </source>
</evidence>
<accession>A0AAN8W9Y7</accession>
<gene>
    <name evidence="2" type="ORF">RJ641_025778</name>
</gene>
<proteinExistence type="predicted"/>
<evidence type="ECO:0000313" key="2">
    <source>
        <dbReference type="EMBL" id="KAK6944676.1"/>
    </source>
</evidence>
<protein>
    <submittedName>
        <fullName evidence="2">Uncharacterized protein</fullName>
    </submittedName>
</protein>
<sequence length="529" mass="60680">MRLHPLIFKEPKKGKGKSILTLLNYSRLSIGGDHFPQFLLPNHKKIFEMILIVFEPIFCKYMLKIFQWDFLMRKYLSPYTTFLPRKTQDVCEKKRKRRRKHLRLEKMNQFFASKQMKIDLEFTHVCAVHVEIHHQSSCKDKWDGFCGKWSDRKSYPYLSHDFLKAQEIHSWWRSLGAVIIDLTTPRQEFALPRFVQALEFDQSITKKIKRKNKYPSKLEFQAKKLCTDNHPCGLPSSVSCHQPKHMTKGWMIVAPYKVSSVPSNLSSCGYQQPIVPPECHSPMDLKTSYPSGQTPTVGKPAQKSQPSRSLLRGLDFNQINWLKKPRLRSQLCSINDPSCGGNDLPTSSVNGVSMQNHITHFKTDGPHVLFCKCTFFGSPLETSHHRVLDFIQVLNPLHISTTMFGPVVSGPKHHIFLARSLSQPNASNKVLARFLGSSLGPIRPSSMASASPSSIGLASMYRRRFAQHGPARLLQDSLTERNNRIRLNDFCTTHEVLLQVLQTDFKVELSCSSNNVFTRLLNCTYNHRI</sequence>
<dbReference type="AlphaFoldDB" id="A0AAN8W9Y7"/>
<keyword evidence="3" id="KW-1185">Reference proteome</keyword>
<dbReference type="Proteomes" id="UP001370490">
    <property type="component" value="Unassembled WGS sequence"/>
</dbReference>
<feature type="region of interest" description="Disordered" evidence="1">
    <location>
        <begin position="289"/>
        <end position="308"/>
    </location>
</feature>